<dbReference type="AlphaFoldDB" id="A0A251TGG8"/>
<evidence type="ECO:0000256" key="1">
    <source>
        <dbReference type="ARBA" id="ARBA00022478"/>
    </source>
</evidence>
<keyword evidence="6" id="KW-1185">Reference proteome</keyword>
<dbReference type="Proteomes" id="UP000215914">
    <property type="component" value="Chromosome 10"/>
</dbReference>
<keyword evidence="3" id="KW-0548">Nucleotidyltransferase</keyword>
<dbReference type="InterPro" id="IPR050254">
    <property type="entry name" value="RNA_pol_beta''_euk"/>
</dbReference>
<evidence type="ECO:0000256" key="3">
    <source>
        <dbReference type="ARBA" id="ARBA00022695"/>
    </source>
</evidence>
<evidence type="ECO:0000313" key="5">
    <source>
        <dbReference type="EMBL" id="OTG09984.1"/>
    </source>
</evidence>
<dbReference type="GO" id="GO:0016779">
    <property type="term" value="F:nucleotidyltransferase activity"/>
    <property type="evidence" value="ECO:0007669"/>
    <property type="project" value="UniProtKB-KW"/>
</dbReference>
<evidence type="ECO:0000256" key="4">
    <source>
        <dbReference type="ARBA" id="ARBA00023163"/>
    </source>
</evidence>
<organism evidence="5 6">
    <name type="scientific">Helianthus annuus</name>
    <name type="common">Common sunflower</name>
    <dbReference type="NCBI Taxonomy" id="4232"/>
    <lineage>
        <taxon>Eukaryota</taxon>
        <taxon>Viridiplantae</taxon>
        <taxon>Streptophyta</taxon>
        <taxon>Embryophyta</taxon>
        <taxon>Tracheophyta</taxon>
        <taxon>Spermatophyta</taxon>
        <taxon>Magnoliopsida</taxon>
        <taxon>eudicotyledons</taxon>
        <taxon>Gunneridae</taxon>
        <taxon>Pentapetalae</taxon>
        <taxon>asterids</taxon>
        <taxon>campanulids</taxon>
        <taxon>Asterales</taxon>
        <taxon>Asteraceae</taxon>
        <taxon>Asteroideae</taxon>
        <taxon>Heliantheae alliance</taxon>
        <taxon>Heliantheae</taxon>
        <taxon>Helianthus</taxon>
    </lineage>
</organism>
<dbReference type="GO" id="GO:0000428">
    <property type="term" value="C:DNA-directed RNA polymerase complex"/>
    <property type="evidence" value="ECO:0007669"/>
    <property type="project" value="UniProtKB-KW"/>
</dbReference>
<accession>A0A251TGG8</accession>
<gene>
    <name evidence="5" type="ORF">HannXRQ_Chr10g0282541</name>
</gene>
<evidence type="ECO:0000313" key="6">
    <source>
        <dbReference type="Proteomes" id="UP000215914"/>
    </source>
</evidence>
<sequence>MCEPLLMENKFNEDLVHPTRTRHGHPAFLCSRDLYVTIESEDIIHNVCIPPKSFLLVQTINM</sequence>
<keyword evidence="4" id="KW-0804">Transcription</keyword>
<keyword evidence="1" id="KW-0240">DNA-directed RNA polymerase</keyword>
<dbReference type="PANTHER" id="PTHR34995:SF1">
    <property type="entry name" value="DNA-DIRECTED RNA POLYMERASE SUBUNIT BETA"/>
    <property type="match status" value="1"/>
</dbReference>
<dbReference type="PANTHER" id="PTHR34995">
    <property type="entry name" value="DNA-DIRECTED RNA POLYMERASE SUBUNIT BETA"/>
    <property type="match status" value="1"/>
</dbReference>
<proteinExistence type="predicted"/>
<dbReference type="EMBL" id="CM007899">
    <property type="protein sequence ID" value="OTG09984.1"/>
    <property type="molecule type" value="Genomic_DNA"/>
</dbReference>
<reference evidence="6" key="1">
    <citation type="journal article" date="2017" name="Nature">
        <title>The sunflower genome provides insights into oil metabolism, flowering and Asterid evolution.</title>
        <authorList>
            <person name="Badouin H."/>
            <person name="Gouzy J."/>
            <person name="Grassa C.J."/>
            <person name="Murat F."/>
            <person name="Staton S.E."/>
            <person name="Cottret L."/>
            <person name="Lelandais-Briere C."/>
            <person name="Owens G.L."/>
            <person name="Carrere S."/>
            <person name="Mayjonade B."/>
            <person name="Legrand L."/>
            <person name="Gill N."/>
            <person name="Kane N.C."/>
            <person name="Bowers J.E."/>
            <person name="Hubner S."/>
            <person name="Bellec A."/>
            <person name="Berard A."/>
            <person name="Berges H."/>
            <person name="Blanchet N."/>
            <person name="Boniface M.C."/>
            <person name="Brunel D."/>
            <person name="Catrice O."/>
            <person name="Chaidir N."/>
            <person name="Claudel C."/>
            <person name="Donnadieu C."/>
            <person name="Faraut T."/>
            <person name="Fievet G."/>
            <person name="Helmstetter N."/>
            <person name="King M."/>
            <person name="Knapp S.J."/>
            <person name="Lai Z."/>
            <person name="Le Paslier M.C."/>
            <person name="Lippi Y."/>
            <person name="Lorenzon L."/>
            <person name="Mandel J.R."/>
            <person name="Marage G."/>
            <person name="Marchand G."/>
            <person name="Marquand E."/>
            <person name="Bret-Mestries E."/>
            <person name="Morien E."/>
            <person name="Nambeesan S."/>
            <person name="Nguyen T."/>
            <person name="Pegot-Espagnet P."/>
            <person name="Pouilly N."/>
            <person name="Raftis F."/>
            <person name="Sallet E."/>
            <person name="Schiex T."/>
            <person name="Thomas J."/>
            <person name="Vandecasteele C."/>
            <person name="Vares D."/>
            <person name="Vear F."/>
            <person name="Vautrin S."/>
            <person name="Crespi M."/>
            <person name="Mangin B."/>
            <person name="Burke J.M."/>
            <person name="Salse J."/>
            <person name="Munos S."/>
            <person name="Vincourt P."/>
            <person name="Rieseberg L.H."/>
            <person name="Langlade N.B."/>
        </authorList>
    </citation>
    <scope>NUCLEOTIDE SEQUENCE [LARGE SCALE GENOMIC DNA]</scope>
    <source>
        <strain evidence="6">cv. SF193</strain>
    </source>
</reference>
<name>A0A251TGG8_HELAN</name>
<dbReference type="InParanoid" id="A0A251TGG8"/>
<evidence type="ECO:0000256" key="2">
    <source>
        <dbReference type="ARBA" id="ARBA00022679"/>
    </source>
</evidence>
<protein>
    <submittedName>
        <fullName evidence="5">Uncharacterized protein</fullName>
    </submittedName>
</protein>
<keyword evidence="2" id="KW-0808">Transferase</keyword>